<name>A0AAN1T110_9PROT</name>
<keyword evidence="1" id="KW-1133">Transmembrane helix</keyword>
<keyword evidence="1" id="KW-0472">Membrane</keyword>
<gene>
    <name evidence="2" type="ORF">FGKAn22_10470</name>
</gene>
<keyword evidence="3" id="KW-1185">Reference proteome</keyword>
<evidence type="ECO:0000313" key="2">
    <source>
        <dbReference type="EMBL" id="BBI99354.1"/>
    </source>
</evidence>
<reference evidence="2 3" key="1">
    <citation type="submission" date="2019-03" db="EMBL/GenBank/DDBJ databases">
        <title>Complete genome sequence of Ferrigenium kumadai strain An22, a microaerophilic iron-oxidizing bacterium isolated from a paddy field soil.</title>
        <authorList>
            <person name="Watanabe T."/>
            <person name="Asakawa S."/>
        </authorList>
    </citation>
    <scope>NUCLEOTIDE SEQUENCE [LARGE SCALE GENOMIC DNA]</scope>
    <source>
        <strain evidence="2 3">An22</strain>
    </source>
</reference>
<evidence type="ECO:0000256" key="1">
    <source>
        <dbReference type="SAM" id="Phobius"/>
    </source>
</evidence>
<keyword evidence="1" id="KW-0812">Transmembrane</keyword>
<protein>
    <submittedName>
        <fullName evidence="2">Uncharacterized protein</fullName>
    </submittedName>
</protein>
<evidence type="ECO:0000313" key="3">
    <source>
        <dbReference type="Proteomes" id="UP001319121"/>
    </source>
</evidence>
<proteinExistence type="predicted"/>
<sequence length="250" mass="27894">MTTFADLFTSLKDELAARYRSPVWGAALIALAVYHWKVIVFFLTENPSAKDAIAFIEANVSGTSITAAIAIALCYVITFSWVELFIARTASFGKRARNDFHTEEREREIGRRKLIAQKQAQLIEIELKTKSDQSKLADIDLAKSYQNMLSGENFGRWLKDLQNGAINSSLSGSIFSYLNKVDTIEGKFINPEIELAHANFVSNLSSLGSALSEGGLTMDEARQANLIKFSRNVIDSQKDYRQKVRDLLGV</sequence>
<dbReference type="KEGG" id="fku:FGKAn22_10470"/>
<dbReference type="RefSeq" id="WP_212786933.1">
    <property type="nucleotide sequence ID" value="NZ_AP019536.1"/>
</dbReference>
<organism evidence="2 3">
    <name type="scientific">Ferrigenium kumadai</name>
    <dbReference type="NCBI Taxonomy" id="1682490"/>
    <lineage>
        <taxon>Bacteria</taxon>
        <taxon>Pseudomonadati</taxon>
        <taxon>Pseudomonadota</taxon>
        <taxon>Betaproteobacteria</taxon>
        <taxon>Nitrosomonadales</taxon>
        <taxon>Gallionellaceae</taxon>
        <taxon>Ferrigenium</taxon>
    </lineage>
</organism>
<dbReference type="Proteomes" id="UP001319121">
    <property type="component" value="Chromosome"/>
</dbReference>
<dbReference type="EMBL" id="AP019536">
    <property type="protein sequence ID" value="BBI99354.1"/>
    <property type="molecule type" value="Genomic_DNA"/>
</dbReference>
<feature type="transmembrane region" description="Helical" evidence="1">
    <location>
        <begin position="21"/>
        <end position="44"/>
    </location>
</feature>
<dbReference type="AlphaFoldDB" id="A0AAN1T110"/>
<feature type="transmembrane region" description="Helical" evidence="1">
    <location>
        <begin position="64"/>
        <end position="87"/>
    </location>
</feature>
<accession>A0AAN1T110</accession>